<keyword evidence="1" id="KW-0805">Transcription regulation</keyword>
<name>A0ABW9MFL9_9FIRM</name>
<reference evidence="6 7" key="1">
    <citation type="journal article" date="2025" name="Anaerobe">
        <title>Description of Anaerococcus kampingiae sp. nov., Anaerococcus groningensis sp. nov., Anaerococcus martiniensis sp. nov., and Anaerococcus cruorum sp. nov., isolated from human clinical specimens.</title>
        <authorList>
            <person name="Boiten K.E."/>
            <person name="Meijer J."/>
            <person name="van Wezel E.M."/>
            <person name="Veloo A.C.M."/>
        </authorList>
    </citation>
    <scope>NUCLEOTIDE SEQUENCE [LARGE SCALE GENOMIC DNA]</scope>
    <source>
        <strain evidence="6 7">ENR0874</strain>
    </source>
</reference>
<evidence type="ECO:0000256" key="2">
    <source>
        <dbReference type="ARBA" id="ARBA00023082"/>
    </source>
</evidence>
<dbReference type="RefSeq" id="WP_410036074.1">
    <property type="nucleotide sequence ID" value="NZ_JBGMEF010000057.1"/>
</dbReference>
<keyword evidence="3" id="KW-0238">DNA-binding</keyword>
<comment type="caution">
    <text evidence="6">The sequence shown here is derived from an EMBL/GenBank/DDBJ whole genome shotgun (WGS) entry which is preliminary data.</text>
</comment>
<dbReference type="SUPFAM" id="SSF88659">
    <property type="entry name" value="Sigma3 and sigma4 domains of RNA polymerase sigma factors"/>
    <property type="match status" value="1"/>
</dbReference>
<dbReference type="InterPro" id="IPR000943">
    <property type="entry name" value="RNA_pol_sigma70"/>
</dbReference>
<protein>
    <submittedName>
        <fullName evidence="6">Sigma-70 family RNA polymerase sigma factor</fullName>
    </submittedName>
</protein>
<evidence type="ECO:0000313" key="7">
    <source>
        <dbReference type="Proteomes" id="UP001637994"/>
    </source>
</evidence>
<dbReference type="Proteomes" id="UP001637994">
    <property type="component" value="Unassembled WGS sequence"/>
</dbReference>
<dbReference type="PANTHER" id="PTHR30385">
    <property type="entry name" value="SIGMA FACTOR F FLAGELLAR"/>
    <property type="match status" value="1"/>
</dbReference>
<evidence type="ECO:0000313" key="6">
    <source>
        <dbReference type="EMBL" id="MFO3668122.1"/>
    </source>
</evidence>
<evidence type="ECO:0000256" key="3">
    <source>
        <dbReference type="ARBA" id="ARBA00023125"/>
    </source>
</evidence>
<evidence type="ECO:0000259" key="5">
    <source>
        <dbReference type="Pfam" id="PF04545"/>
    </source>
</evidence>
<keyword evidence="7" id="KW-1185">Reference proteome</keyword>
<sequence>MINLENAKRIIDDYMPLILATIRRFPAFEREEAIDEARMLTIEAILDYKIEAGSFGNYLKHKLNYHFWNKCRNPIEISLESPTEGGVIGDLIESDIDIGAEIENGEKYLKLKNSLKRLNNKDREIIRLRYFEEMEYEKIGQILGLNPKTVRNRNSMIIKKLREVWDVGSNII</sequence>
<dbReference type="PRINTS" id="PR00046">
    <property type="entry name" value="SIGMA70FCT"/>
</dbReference>
<gene>
    <name evidence="6" type="ORF">ACCQ42_10200</name>
</gene>
<dbReference type="Gene3D" id="1.20.140.160">
    <property type="match status" value="1"/>
</dbReference>
<dbReference type="NCBIfam" id="TIGR02937">
    <property type="entry name" value="sigma70-ECF"/>
    <property type="match status" value="1"/>
</dbReference>
<feature type="domain" description="RNA polymerase sigma-70 region 4" evidence="5">
    <location>
        <begin position="115"/>
        <end position="163"/>
    </location>
</feature>
<dbReference type="Pfam" id="PF04545">
    <property type="entry name" value="Sigma70_r4"/>
    <property type="match status" value="1"/>
</dbReference>
<dbReference type="InterPro" id="IPR007630">
    <property type="entry name" value="RNA_pol_sigma70_r4"/>
</dbReference>
<dbReference type="InterPro" id="IPR013324">
    <property type="entry name" value="RNA_pol_sigma_r3/r4-like"/>
</dbReference>
<dbReference type="InterPro" id="IPR014284">
    <property type="entry name" value="RNA_pol_sigma-70_dom"/>
</dbReference>
<dbReference type="EMBL" id="JBGMEF010000057">
    <property type="protein sequence ID" value="MFO3668122.1"/>
    <property type="molecule type" value="Genomic_DNA"/>
</dbReference>
<organism evidence="6 7">
    <name type="scientific">Anaerococcus kampingae</name>
    <dbReference type="NCBI Taxonomy" id="3115614"/>
    <lineage>
        <taxon>Bacteria</taxon>
        <taxon>Bacillati</taxon>
        <taxon>Bacillota</taxon>
        <taxon>Tissierellia</taxon>
        <taxon>Tissierellales</taxon>
        <taxon>Peptoniphilaceae</taxon>
        <taxon>Anaerococcus</taxon>
    </lineage>
</organism>
<proteinExistence type="predicted"/>
<dbReference type="CDD" id="cd06171">
    <property type="entry name" value="Sigma70_r4"/>
    <property type="match status" value="1"/>
</dbReference>
<keyword evidence="4" id="KW-0804">Transcription</keyword>
<evidence type="ECO:0000256" key="1">
    <source>
        <dbReference type="ARBA" id="ARBA00023015"/>
    </source>
</evidence>
<accession>A0ABW9MFL9</accession>
<evidence type="ECO:0000256" key="4">
    <source>
        <dbReference type="ARBA" id="ARBA00023163"/>
    </source>
</evidence>
<keyword evidence="2" id="KW-0731">Sigma factor</keyword>